<organism evidence="6 7">
    <name type="scientific">Autumnicola tepida</name>
    <dbReference type="NCBI Taxonomy" id="3075595"/>
    <lineage>
        <taxon>Bacteria</taxon>
        <taxon>Pseudomonadati</taxon>
        <taxon>Bacteroidota</taxon>
        <taxon>Flavobacteriia</taxon>
        <taxon>Flavobacteriales</taxon>
        <taxon>Flavobacteriaceae</taxon>
        <taxon>Autumnicola</taxon>
    </lineage>
</organism>
<evidence type="ECO:0000313" key="7">
    <source>
        <dbReference type="Proteomes" id="UP001262889"/>
    </source>
</evidence>
<dbReference type="PANTHER" id="PTHR14226">
    <property type="entry name" value="NEUROPATHY TARGET ESTERASE/SWISS CHEESE D.MELANOGASTER"/>
    <property type="match status" value="1"/>
</dbReference>
<evidence type="ECO:0000313" key="6">
    <source>
        <dbReference type="EMBL" id="MDT0641398.1"/>
    </source>
</evidence>
<comment type="caution">
    <text evidence="4">Lacks conserved residue(s) required for the propagation of feature annotation.</text>
</comment>
<dbReference type="CDD" id="cd07205">
    <property type="entry name" value="Pat_PNPLA6_PNPLA7_NTE1_like"/>
    <property type="match status" value="1"/>
</dbReference>
<keyword evidence="3 4" id="KW-0443">Lipid metabolism</keyword>
<feature type="active site" description="Proton acceptor" evidence="4">
    <location>
        <position position="184"/>
    </location>
</feature>
<dbReference type="PROSITE" id="PS51635">
    <property type="entry name" value="PNPLA"/>
    <property type="match status" value="1"/>
</dbReference>
<keyword evidence="1 4" id="KW-0378">Hydrolase</keyword>
<dbReference type="Proteomes" id="UP001262889">
    <property type="component" value="Unassembled WGS sequence"/>
</dbReference>
<feature type="short sequence motif" description="DGA/G" evidence="4">
    <location>
        <begin position="184"/>
        <end position="186"/>
    </location>
</feature>
<evidence type="ECO:0000256" key="4">
    <source>
        <dbReference type="PROSITE-ProRule" id="PRU01161"/>
    </source>
</evidence>
<comment type="caution">
    <text evidence="6">The sequence shown here is derived from an EMBL/GenBank/DDBJ whole genome shotgun (WGS) entry which is preliminary data.</text>
</comment>
<dbReference type="InterPro" id="IPR016035">
    <property type="entry name" value="Acyl_Trfase/lysoPLipase"/>
</dbReference>
<evidence type="ECO:0000256" key="1">
    <source>
        <dbReference type="ARBA" id="ARBA00022801"/>
    </source>
</evidence>
<feature type="active site" description="Nucleophile" evidence="4">
    <location>
        <position position="72"/>
    </location>
</feature>
<evidence type="ECO:0000259" key="5">
    <source>
        <dbReference type="PROSITE" id="PS51635"/>
    </source>
</evidence>
<gene>
    <name evidence="6" type="ORF">RM553_01010</name>
</gene>
<feature type="domain" description="PNPLA" evidence="5">
    <location>
        <begin position="39"/>
        <end position="197"/>
    </location>
</feature>
<dbReference type="Gene3D" id="3.40.1090.10">
    <property type="entry name" value="Cytosolic phospholipase A2 catalytic domain"/>
    <property type="match status" value="2"/>
</dbReference>
<dbReference type="SUPFAM" id="SSF52151">
    <property type="entry name" value="FabD/lysophospholipase-like"/>
    <property type="match status" value="1"/>
</dbReference>
<protein>
    <submittedName>
        <fullName evidence="6">Patatin-like phospholipase family protein</fullName>
    </submittedName>
</protein>
<evidence type="ECO:0000256" key="2">
    <source>
        <dbReference type="ARBA" id="ARBA00022963"/>
    </source>
</evidence>
<dbReference type="Pfam" id="PF01734">
    <property type="entry name" value="Patatin"/>
    <property type="match status" value="1"/>
</dbReference>
<name>A0ABU3C542_9FLAO</name>
<evidence type="ECO:0000256" key="3">
    <source>
        <dbReference type="ARBA" id="ARBA00023098"/>
    </source>
</evidence>
<reference evidence="6 7" key="1">
    <citation type="submission" date="2023-09" db="EMBL/GenBank/DDBJ databases">
        <authorList>
            <person name="Rey-Velasco X."/>
        </authorList>
    </citation>
    <scope>NUCLEOTIDE SEQUENCE [LARGE SCALE GENOMIC DNA]</scope>
    <source>
        <strain evidence="6 7">F363</strain>
    </source>
</reference>
<accession>A0ABU3C542</accession>
<dbReference type="EMBL" id="JAVRHQ010000001">
    <property type="protein sequence ID" value="MDT0641398.1"/>
    <property type="molecule type" value="Genomic_DNA"/>
</dbReference>
<keyword evidence="7" id="KW-1185">Reference proteome</keyword>
<dbReference type="InterPro" id="IPR002641">
    <property type="entry name" value="PNPLA_dom"/>
</dbReference>
<keyword evidence="2 4" id="KW-0442">Lipid degradation</keyword>
<feature type="short sequence motif" description="GXSXG" evidence="4">
    <location>
        <begin position="70"/>
        <end position="74"/>
    </location>
</feature>
<dbReference type="RefSeq" id="WP_311533032.1">
    <property type="nucleotide sequence ID" value="NZ_JAVRHQ010000001.1"/>
</dbReference>
<dbReference type="PANTHER" id="PTHR14226:SF29">
    <property type="entry name" value="NEUROPATHY TARGET ESTERASE SWS"/>
    <property type="match status" value="1"/>
</dbReference>
<proteinExistence type="predicted"/>
<sequence>MAGQLLAWHNGKTKTSIIIIKGLKELFSFGKKFPHHLGICLSGGSARGYAHVGVLQALHEHGIEPQIISGTSMGAVVGVLYAAGYSPADIKTILMEETFSKMTGFSWRRTGLYKLQKMKTALERYIPEDDFAVLKKPFYLGLCNLDLGCVEMRGSGPLFNYIIASCSVPGFFAPIVLDGVNYVDGGLMCNLPASPIREQCRYLIGSHVNFPGKKVGFAGPKAILERSVNLGITQNTVPEKALCDIVIDPPEMQAYSLFDFKKIEEIISVGYTCTVEMIDKGEIPVKKLRER</sequence>
<dbReference type="InterPro" id="IPR050301">
    <property type="entry name" value="NTE"/>
</dbReference>